<accession>A0A5M3PIQ1</accession>
<dbReference type="InterPro" id="IPR029044">
    <property type="entry name" value="Nucleotide-diphossugar_trans"/>
</dbReference>
<protein>
    <recommendedName>
        <fullName evidence="3">Glycosyl transferase</fullName>
    </recommendedName>
</protein>
<organism evidence="1 2">
    <name type="scientific">Marinobacter salsuginis</name>
    <dbReference type="NCBI Taxonomy" id="418719"/>
    <lineage>
        <taxon>Bacteria</taxon>
        <taxon>Pseudomonadati</taxon>
        <taxon>Pseudomonadota</taxon>
        <taxon>Gammaproteobacteria</taxon>
        <taxon>Pseudomonadales</taxon>
        <taxon>Marinobacteraceae</taxon>
        <taxon>Marinobacter</taxon>
    </lineage>
</organism>
<evidence type="ECO:0008006" key="3">
    <source>
        <dbReference type="Google" id="ProtNLM"/>
    </source>
</evidence>
<sequence length="268" mass="30393">MKNLKEKHALGIVIPLKARSVSKNWTTTCQNLDATLTSIVNQTDRNFRCVVVGHDKPPFFDKASEQIEFYQFTTMPPPEVGNNESENQLKYEADRCTKILEGIVHLNNLYPITHWYALDADDLIHKDFVKSCSDLSERDGIIFDRGYFFFKNTGIINKSDSFSAYCGSSAVISSSTFDIPKSIEGQSFRATPFGDVSHVNMKKHMEKQGLSIATPEERLVMYVRDNGENISNAAYCNTWDRKLKKTIKMLIKTQGSPRKIKKDFGILG</sequence>
<dbReference type="RefSeq" id="WP_069183471.1">
    <property type="nucleotide sequence ID" value="NZ_BGZH01000001.1"/>
</dbReference>
<comment type="caution">
    <text evidence="1">The sequence shown here is derived from an EMBL/GenBank/DDBJ whole genome shotgun (WGS) entry which is preliminary data.</text>
</comment>
<dbReference type="AlphaFoldDB" id="A0A5M3PIQ1"/>
<name>A0A5M3PIQ1_9GAMM</name>
<evidence type="ECO:0000313" key="2">
    <source>
        <dbReference type="Proteomes" id="UP000340077"/>
    </source>
</evidence>
<keyword evidence="2" id="KW-1185">Reference proteome</keyword>
<proteinExistence type="predicted"/>
<evidence type="ECO:0000313" key="1">
    <source>
        <dbReference type="EMBL" id="GBO82757.1"/>
    </source>
</evidence>
<reference evidence="1 2" key="1">
    <citation type="journal article" date="2019" name="J. Gen. Appl. Microbiol.">
        <title>Aerobic degradation of cis-dichloroethene by the marine bacterium Marinobacter salsuginis strain 5N-3.</title>
        <authorList>
            <person name="Inoue Y."/>
            <person name="Fukunaga Y."/>
            <person name="Katsumata H."/>
            <person name="Ohji S."/>
            <person name="Hosoyama A."/>
            <person name="Mori K."/>
            <person name="Ando K."/>
        </authorList>
    </citation>
    <scope>NUCLEOTIDE SEQUENCE [LARGE SCALE GENOMIC DNA]</scope>
    <source>
        <strain evidence="1 2">5N-3</strain>
    </source>
</reference>
<dbReference type="EMBL" id="BGZH01000001">
    <property type="protein sequence ID" value="GBO82757.1"/>
    <property type="molecule type" value="Genomic_DNA"/>
</dbReference>
<dbReference type="SUPFAM" id="SSF53448">
    <property type="entry name" value="Nucleotide-diphospho-sugar transferases"/>
    <property type="match status" value="1"/>
</dbReference>
<dbReference type="Proteomes" id="UP000340077">
    <property type="component" value="Unassembled WGS sequence"/>
</dbReference>
<gene>
    <name evidence="1" type="ORF">MS5N3_02080</name>
</gene>